<dbReference type="EMBL" id="CM044703">
    <property type="protein sequence ID" value="KAI5671982.1"/>
    <property type="molecule type" value="Genomic_DNA"/>
</dbReference>
<comment type="caution">
    <text evidence="1">The sequence shown here is derived from an EMBL/GenBank/DDBJ whole genome shotgun (WGS) entry which is preliminary data.</text>
</comment>
<name>A0ACC0BHB6_CATRO</name>
<organism evidence="1 2">
    <name type="scientific">Catharanthus roseus</name>
    <name type="common">Madagascar periwinkle</name>
    <name type="synonym">Vinca rosea</name>
    <dbReference type="NCBI Taxonomy" id="4058"/>
    <lineage>
        <taxon>Eukaryota</taxon>
        <taxon>Viridiplantae</taxon>
        <taxon>Streptophyta</taxon>
        <taxon>Embryophyta</taxon>
        <taxon>Tracheophyta</taxon>
        <taxon>Spermatophyta</taxon>
        <taxon>Magnoliopsida</taxon>
        <taxon>eudicotyledons</taxon>
        <taxon>Gunneridae</taxon>
        <taxon>Pentapetalae</taxon>
        <taxon>asterids</taxon>
        <taxon>lamiids</taxon>
        <taxon>Gentianales</taxon>
        <taxon>Apocynaceae</taxon>
        <taxon>Rauvolfioideae</taxon>
        <taxon>Vinceae</taxon>
        <taxon>Catharanthinae</taxon>
        <taxon>Catharanthus</taxon>
    </lineage>
</organism>
<proteinExistence type="predicted"/>
<dbReference type="Proteomes" id="UP001060085">
    <property type="component" value="Linkage Group LG03"/>
</dbReference>
<reference evidence="2" key="1">
    <citation type="journal article" date="2023" name="Nat. Plants">
        <title>Single-cell RNA sequencing provides a high-resolution roadmap for understanding the multicellular compartmentation of specialized metabolism.</title>
        <authorList>
            <person name="Sun S."/>
            <person name="Shen X."/>
            <person name="Li Y."/>
            <person name="Li Y."/>
            <person name="Wang S."/>
            <person name="Li R."/>
            <person name="Zhang H."/>
            <person name="Shen G."/>
            <person name="Guo B."/>
            <person name="Wei J."/>
            <person name="Xu J."/>
            <person name="St-Pierre B."/>
            <person name="Chen S."/>
            <person name="Sun C."/>
        </authorList>
    </citation>
    <scope>NUCLEOTIDE SEQUENCE [LARGE SCALE GENOMIC DNA]</scope>
</reference>
<keyword evidence="2" id="KW-1185">Reference proteome</keyword>
<sequence length="84" mass="9607">MEEGSSLVDMGQLMARIIAMQSQLNGRVDDIDGKIENRLDELDDKIIDIQNRLSLYRTKEAYLKSQGYTLRNQAIEDLEDVCLS</sequence>
<gene>
    <name evidence="1" type="ORF">M9H77_12346</name>
</gene>
<evidence type="ECO:0000313" key="1">
    <source>
        <dbReference type="EMBL" id="KAI5671982.1"/>
    </source>
</evidence>
<evidence type="ECO:0000313" key="2">
    <source>
        <dbReference type="Proteomes" id="UP001060085"/>
    </source>
</evidence>
<accession>A0ACC0BHB6</accession>
<protein>
    <submittedName>
        <fullName evidence="1">Uncharacterized protein</fullName>
    </submittedName>
</protein>